<protein>
    <submittedName>
        <fullName evidence="2">Uncharacterized protein</fullName>
    </submittedName>
</protein>
<feature type="compositionally biased region" description="Polar residues" evidence="1">
    <location>
        <begin position="173"/>
        <end position="182"/>
    </location>
</feature>
<proteinExistence type="predicted"/>
<gene>
    <name evidence="2" type="ORF">Cni_G09559</name>
</gene>
<dbReference type="EMBL" id="CP136892">
    <property type="protein sequence ID" value="WOL00846.1"/>
    <property type="molecule type" value="Genomic_DNA"/>
</dbReference>
<dbReference type="AlphaFoldDB" id="A0AAQ3Q6J6"/>
<reference evidence="2 3" key="1">
    <citation type="submission" date="2023-10" db="EMBL/GenBank/DDBJ databases">
        <title>Chromosome-scale genome assembly provides insights into flower coloration mechanisms of Canna indica.</title>
        <authorList>
            <person name="Li C."/>
        </authorList>
    </citation>
    <scope>NUCLEOTIDE SEQUENCE [LARGE SCALE GENOMIC DNA]</scope>
    <source>
        <tissue evidence="2">Flower</tissue>
    </source>
</reference>
<organism evidence="2 3">
    <name type="scientific">Canna indica</name>
    <name type="common">Indian-shot</name>
    <dbReference type="NCBI Taxonomy" id="4628"/>
    <lineage>
        <taxon>Eukaryota</taxon>
        <taxon>Viridiplantae</taxon>
        <taxon>Streptophyta</taxon>
        <taxon>Embryophyta</taxon>
        <taxon>Tracheophyta</taxon>
        <taxon>Spermatophyta</taxon>
        <taxon>Magnoliopsida</taxon>
        <taxon>Liliopsida</taxon>
        <taxon>Zingiberales</taxon>
        <taxon>Cannaceae</taxon>
        <taxon>Canna</taxon>
    </lineage>
</organism>
<keyword evidence="3" id="KW-1185">Reference proteome</keyword>
<dbReference type="Proteomes" id="UP001327560">
    <property type="component" value="Chromosome 3"/>
</dbReference>
<evidence type="ECO:0000313" key="3">
    <source>
        <dbReference type="Proteomes" id="UP001327560"/>
    </source>
</evidence>
<feature type="region of interest" description="Disordered" evidence="1">
    <location>
        <begin position="173"/>
        <end position="192"/>
    </location>
</feature>
<evidence type="ECO:0000256" key="1">
    <source>
        <dbReference type="SAM" id="MobiDB-lite"/>
    </source>
</evidence>
<sequence>MSKIASRERLSALGFSSARARWRSSASGNRYSCIIQLLLGWSGIEHYSATVDEDVLSFELDLAYKECFVDGNISSLWHIAKAIFTSWRTEDFNINLSVIPPVHTGPNIDINIVVSDDFNSILVKTGPPFVSTDSSLNAQEDTSALVHESTTSPSLYPYPVSTTDVTVETAAESTQAPSNPIENESEAVKTASVTPTIEIVETAGIESTIATSPQSTIPEPVTRLEPSSY</sequence>
<evidence type="ECO:0000313" key="2">
    <source>
        <dbReference type="EMBL" id="WOL00846.1"/>
    </source>
</evidence>
<accession>A0AAQ3Q6J6</accession>
<name>A0AAQ3Q6J6_9LILI</name>